<dbReference type="InterPro" id="IPR011042">
    <property type="entry name" value="6-blade_b-propeller_TolB-like"/>
</dbReference>
<protein>
    <submittedName>
        <fullName evidence="1">PD40 domain-containing protein</fullName>
    </submittedName>
</protein>
<keyword evidence="2" id="KW-1185">Reference proteome</keyword>
<comment type="caution">
    <text evidence="1">The sequence shown here is derived from an EMBL/GenBank/DDBJ whole genome shotgun (WGS) entry which is preliminary data.</text>
</comment>
<dbReference type="EMBL" id="JAERQJ010000002">
    <property type="protein sequence ID" value="MBL0682938.1"/>
    <property type="molecule type" value="Genomic_DNA"/>
</dbReference>
<dbReference type="SUPFAM" id="SSF82171">
    <property type="entry name" value="DPP6 N-terminal domain-like"/>
    <property type="match status" value="1"/>
</dbReference>
<accession>A0A936ZQN5</accession>
<name>A0A936ZQN5_9FLAO</name>
<evidence type="ECO:0000313" key="1">
    <source>
        <dbReference type="EMBL" id="MBL0682938.1"/>
    </source>
</evidence>
<dbReference type="Proteomes" id="UP000651057">
    <property type="component" value="Unassembled WGS sequence"/>
</dbReference>
<evidence type="ECO:0000313" key="2">
    <source>
        <dbReference type="Proteomes" id="UP000651057"/>
    </source>
</evidence>
<dbReference type="InterPro" id="IPR011659">
    <property type="entry name" value="WD40"/>
</dbReference>
<gene>
    <name evidence="1" type="ORF">JJQ60_05395</name>
</gene>
<proteinExistence type="predicted"/>
<dbReference type="Pfam" id="PF07676">
    <property type="entry name" value="PD40"/>
    <property type="match status" value="1"/>
</dbReference>
<sequence>MKNYNFILSISVLTLFFNACNTKNQKANEYDFPALEDRYFGQKPPGLIPEVFAPGIISINGRYEHGISFSPGLDEVYFSANKKDQDPSIYFSKLEGKKWTNPKKANFTKGKKVGEMHPFVSPSGKRIHFAAHDSFTLPHHKESVKAWYVNRFDSSWSDAIQLDSPINDDFVFYSNEAKNGDIFYTNVSKRKMYYSPNKNGKYLEVHEVGIESGFHGFISPSQEYIVVNARNKEDDQRKSDIYVYFKKKDDGWSKAINLGSEVNSNFSETCPSITPDGKYLFFGRYNEEGGLSNFYWVSTEVINKIRPLDL</sequence>
<dbReference type="RefSeq" id="WP_201917474.1">
    <property type="nucleotide sequence ID" value="NZ_BAABAX010000023.1"/>
</dbReference>
<dbReference type="Gene3D" id="2.120.10.30">
    <property type="entry name" value="TolB, C-terminal domain"/>
    <property type="match status" value="1"/>
</dbReference>
<dbReference type="AlphaFoldDB" id="A0A936ZQN5"/>
<organism evidence="1 2">
    <name type="scientific">Aquimarina mytili</name>
    <dbReference type="NCBI Taxonomy" id="874423"/>
    <lineage>
        <taxon>Bacteria</taxon>
        <taxon>Pseudomonadati</taxon>
        <taxon>Bacteroidota</taxon>
        <taxon>Flavobacteriia</taxon>
        <taxon>Flavobacteriales</taxon>
        <taxon>Flavobacteriaceae</taxon>
        <taxon>Aquimarina</taxon>
    </lineage>
</organism>
<reference evidence="1" key="1">
    <citation type="submission" date="2021-01" db="EMBL/GenBank/DDBJ databases">
        <authorList>
            <person name="Zhong Y.L."/>
        </authorList>
    </citation>
    <scope>NUCLEOTIDE SEQUENCE</scope>
    <source>
        <strain evidence="1">KCTC 23302</strain>
    </source>
</reference>